<evidence type="ECO:0000313" key="9">
    <source>
        <dbReference type="EMBL" id="SNB67441.1"/>
    </source>
</evidence>
<dbReference type="InterPro" id="IPR011605">
    <property type="entry name" value="NusB_fam"/>
</dbReference>
<dbReference type="CDD" id="cd00619">
    <property type="entry name" value="Terminator_NusB"/>
    <property type="match status" value="1"/>
</dbReference>
<proteinExistence type="inferred from homology"/>
<evidence type="ECO:0000256" key="7">
    <source>
        <dbReference type="SAM" id="MobiDB-lite"/>
    </source>
</evidence>
<keyword evidence="10" id="KW-1185">Reference proteome</keyword>
<sequence>MARRPPPARKNDPEGGARESGGIPLLRRARMVALQALYEIDAAGHPPGEVLSTRFQAEPLPPEARAFVQEIVTGVLAHREEIDRLIQRYAPAWPVAQMAIIDRNILRMAIFEFVIARRTSPAVAINEAVELGKLFGSESTPRFVNGVLGSIADEMESGDGRQSGP</sequence>
<dbReference type="HAMAP" id="MF_00073">
    <property type="entry name" value="NusB"/>
    <property type="match status" value="1"/>
</dbReference>
<dbReference type="InterPro" id="IPR035926">
    <property type="entry name" value="NusB-like_sf"/>
</dbReference>
<keyword evidence="5 6" id="KW-0804">Transcription</keyword>
<dbReference type="AlphaFoldDB" id="A0A212R5T5"/>
<dbReference type="Gene3D" id="1.10.940.10">
    <property type="entry name" value="NusB-like"/>
    <property type="match status" value="1"/>
</dbReference>
<evidence type="ECO:0000256" key="5">
    <source>
        <dbReference type="ARBA" id="ARBA00023163"/>
    </source>
</evidence>
<evidence type="ECO:0000256" key="1">
    <source>
        <dbReference type="ARBA" id="ARBA00005952"/>
    </source>
</evidence>
<keyword evidence="3 6" id="KW-0694">RNA-binding</keyword>
<evidence type="ECO:0000256" key="2">
    <source>
        <dbReference type="ARBA" id="ARBA00022814"/>
    </source>
</evidence>
<name>A0A212R5T5_9CHLR</name>
<evidence type="ECO:0000256" key="6">
    <source>
        <dbReference type="HAMAP-Rule" id="MF_00073"/>
    </source>
</evidence>
<dbReference type="PANTHER" id="PTHR11078:SF3">
    <property type="entry name" value="ANTITERMINATION NUSB DOMAIN-CONTAINING PROTEIN"/>
    <property type="match status" value="1"/>
</dbReference>
<feature type="region of interest" description="Disordered" evidence="7">
    <location>
        <begin position="1"/>
        <end position="21"/>
    </location>
</feature>
<dbReference type="NCBIfam" id="TIGR01951">
    <property type="entry name" value="nusB"/>
    <property type="match status" value="1"/>
</dbReference>
<keyword evidence="4 6" id="KW-0805">Transcription regulation</keyword>
<organism evidence="9 10">
    <name type="scientific">Thermoflexus hugenholtzii JAD2</name>
    <dbReference type="NCBI Taxonomy" id="877466"/>
    <lineage>
        <taxon>Bacteria</taxon>
        <taxon>Bacillati</taxon>
        <taxon>Chloroflexota</taxon>
        <taxon>Thermoflexia</taxon>
        <taxon>Thermoflexales</taxon>
        <taxon>Thermoflexaceae</taxon>
        <taxon>Thermoflexus</taxon>
    </lineage>
</organism>
<dbReference type="Proteomes" id="UP000197025">
    <property type="component" value="Unassembled WGS sequence"/>
</dbReference>
<dbReference type="GO" id="GO:0031564">
    <property type="term" value="P:transcription antitermination"/>
    <property type="evidence" value="ECO:0007669"/>
    <property type="project" value="UniProtKB-KW"/>
</dbReference>
<dbReference type="Pfam" id="PF01029">
    <property type="entry name" value="NusB"/>
    <property type="match status" value="1"/>
</dbReference>
<keyword evidence="2 6" id="KW-0889">Transcription antitermination</keyword>
<dbReference type="InParanoid" id="A0A212R5T5"/>
<reference evidence="10" key="1">
    <citation type="submission" date="2017-06" db="EMBL/GenBank/DDBJ databases">
        <authorList>
            <person name="Varghese N."/>
            <person name="Submissions S."/>
        </authorList>
    </citation>
    <scope>NUCLEOTIDE SEQUENCE [LARGE SCALE GENOMIC DNA]</scope>
    <source>
        <strain evidence="10">JAD2</strain>
    </source>
</reference>
<accession>A0A212R5T5</accession>
<dbReference type="GO" id="GO:0006353">
    <property type="term" value="P:DNA-templated transcription termination"/>
    <property type="evidence" value="ECO:0007669"/>
    <property type="project" value="UniProtKB-UniRule"/>
</dbReference>
<dbReference type="EMBL" id="FYEK01000031">
    <property type="protein sequence ID" value="SNB67441.1"/>
    <property type="molecule type" value="Genomic_DNA"/>
</dbReference>
<evidence type="ECO:0000256" key="4">
    <source>
        <dbReference type="ARBA" id="ARBA00023015"/>
    </source>
</evidence>
<comment type="similarity">
    <text evidence="1 6">Belongs to the NusB family.</text>
</comment>
<dbReference type="GO" id="GO:0003723">
    <property type="term" value="F:RNA binding"/>
    <property type="evidence" value="ECO:0007669"/>
    <property type="project" value="UniProtKB-UniRule"/>
</dbReference>
<gene>
    <name evidence="6" type="primary">nusB</name>
    <name evidence="9" type="ORF">SAMN02746019_00013190</name>
</gene>
<dbReference type="PANTHER" id="PTHR11078">
    <property type="entry name" value="N UTILIZATION SUBSTANCE PROTEIN B-RELATED"/>
    <property type="match status" value="1"/>
</dbReference>
<feature type="domain" description="NusB/RsmB/TIM44" evidence="8">
    <location>
        <begin position="27"/>
        <end position="152"/>
    </location>
</feature>
<protein>
    <recommendedName>
        <fullName evidence="6">Transcription antitermination protein NusB</fullName>
    </recommendedName>
    <alternativeName>
        <fullName evidence="6">Antitermination factor NusB</fullName>
    </alternativeName>
</protein>
<dbReference type="InterPro" id="IPR006027">
    <property type="entry name" value="NusB_RsmB_TIM44"/>
</dbReference>
<evidence type="ECO:0000256" key="3">
    <source>
        <dbReference type="ARBA" id="ARBA00022884"/>
    </source>
</evidence>
<evidence type="ECO:0000259" key="8">
    <source>
        <dbReference type="Pfam" id="PF01029"/>
    </source>
</evidence>
<evidence type="ECO:0000313" key="10">
    <source>
        <dbReference type="Proteomes" id="UP000197025"/>
    </source>
</evidence>
<comment type="function">
    <text evidence="6">Involved in transcription antitermination. Required for transcription of ribosomal RNA (rRNA) genes. Binds specifically to the boxA antiterminator sequence of the ribosomal RNA (rrn) operons.</text>
</comment>
<dbReference type="SUPFAM" id="SSF48013">
    <property type="entry name" value="NusB-like"/>
    <property type="match status" value="1"/>
</dbReference>
<dbReference type="GO" id="GO:0005829">
    <property type="term" value="C:cytosol"/>
    <property type="evidence" value="ECO:0007669"/>
    <property type="project" value="TreeGrafter"/>
</dbReference>
<dbReference type="FunCoup" id="A0A212R5T5">
    <property type="interactions" value="250"/>
</dbReference>
<dbReference type="RefSeq" id="WP_200808148.1">
    <property type="nucleotide sequence ID" value="NZ_FYEK01000031.1"/>
</dbReference>